<comment type="caution">
    <text evidence="4">The sequence shown here is derived from an EMBL/GenBank/DDBJ whole genome shotgun (WGS) entry which is preliminary data.</text>
</comment>
<evidence type="ECO:0000259" key="3">
    <source>
        <dbReference type="PROSITE" id="PS50837"/>
    </source>
</evidence>
<feature type="compositionally biased region" description="Basic and acidic residues" evidence="1">
    <location>
        <begin position="741"/>
        <end position="750"/>
    </location>
</feature>
<dbReference type="Gene3D" id="3.40.50.300">
    <property type="entry name" value="P-loop containing nucleotide triphosphate hydrolases"/>
    <property type="match status" value="1"/>
</dbReference>
<keyword evidence="2" id="KW-0472">Membrane</keyword>
<organism evidence="4 6">
    <name type="scientific">Glycomyces lechevalierae</name>
    <dbReference type="NCBI Taxonomy" id="256034"/>
    <lineage>
        <taxon>Bacteria</taxon>
        <taxon>Bacillati</taxon>
        <taxon>Actinomycetota</taxon>
        <taxon>Actinomycetes</taxon>
        <taxon>Glycomycetales</taxon>
        <taxon>Glycomycetaceae</taxon>
        <taxon>Glycomyces</taxon>
    </lineage>
</organism>
<evidence type="ECO:0000256" key="1">
    <source>
        <dbReference type="SAM" id="MobiDB-lite"/>
    </source>
</evidence>
<protein>
    <submittedName>
        <fullName evidence="4">NACHT domain-containing protein</fullName>
    </submittedName>
</protein>
<proteinExistence type="predicted"/>
<gene>
    <name evidence="5" type="ORF">J2S69_001720</name>
    <name evidence="4" type="ORF">O2L01_22015</name>
</gene>
<name>A0A9X3PLL3_9ACTN</name>
<dbReference type="RefSeq" id="WP_270124187.1">
    <property type="nucleotide sequence ID" value="NZ_BAAAOM010000007.1"/>
</dbReference>
<dbReference type="EMBL" id="JAVDYD010000001">
    <property type="protein sequence ID" value="MDR7338001.1"/>
    <property type="molecule type" value="Genomic_DNA"/>
</dbReference>
<reference evidence="5 7" key="2">
    <citation type="submission" date="2023-07" db="EMBL/GenBank/DDBJ databases">
        <title>Sequencing the genomes of 1000 actinobacteria strains.</title>
        <authorList>
            <person name="Klenk H.-P."/>
        </authorList>
    </citation>
    <scope>NUCLEOTIDE SEQUENCE [LARGE SCALE GENOMIC DNA]</scope>
    <source>
        <strain evidence="5 7">DSM 44724</strain>
    </source>
</reference>
<dbReference type="AlphaFoldDB" id="A0A9X3PLL3"/>
<feature type="transmembrane region" description="Helical" evidence="2">
    <location>
        <begin position="24"/>
        <end position="50"/>
    </location>
</feature>
<keyword evidence="2" id="KW-1133">Transmembrane helix</keyword>
<feature type="region of interest" description="Disordered" evidence="1">
    <location>
        <begin position="721"/>
        <end position="750"/>
    </location>
</feature>
<accession>A0A9X3PLL3</accession>
<dbReference type="PROSITE" id="PS50837">
    <property type="entry name" value="NACHT"/>
    <property type="match status" value="1"/>
</dbReference>
<dbReference type="Proteomes" id="UP001145799">
    <property type="component" value="Unassembled WGS sequence"/>
</dbReference>
<dbReference type="Proteomes" id="UP001183604">
    <property type="component" value="Unassembled WGS sequence"/>
</dbReference>
<evidence type="ECO:0000313" key="6">
    <source>
        <dbReference type="Proteomes" id="UP001145799"/>
    </source>
</evidence>
<reference evidence="4" key="1">
    <citation type="submission" date="2022-12" db="EMBL/GenBank/DDBJ databases">
        <title>Gycomyces niveus sp.nov., a novel actinomycete isolated from soil in Shouguang.</title>
        <authorList>
            <person name="Yang X."/>
        </authorList>
    </citation>
    <scope>NUCLEOTIDE SEQUENCE</scope>
    <source>
        <strain evidence="4">DSM 44724</strain>
    </source>
</reference>
<keyword evidence="7" id="KW-1185">Reference proteome</keyword>
<dbReference type="SUPFAM" id="SSF52540">
    <property type="entry name" value="P-loop containing nucleoside triphosphate hydrolases"/>
    <property type="match status" value="1"/>
</dbReference>
<dbReference type="InterPro" id="IPR027417">
    <property type="entry name" value="P-loop_NTPase"/>
</dbReference>
<dbReference type="InterPro" id="IPR007111">
    <property type="entry name" value="NACHT_NTPase"/>
</dbReference>
<dbReference type="PANTHER" id="PTHR46312:SF2">
    <property type="entry name" value="NUCLEOTIDE-BINDING OLIGOMERIZATION DOMAIN-CONTAINING PROTEIN 2-LIKE"/>
    <property type="match status" value="1"/>
</dbReference>
<dbReference type="PANTHER" id="PTHR46312">
    <property type="entry name" value="NACHT DOMAIN-CONTAINING PROTEIN"/>
    <property type="match status" value="1"/>
</dbReference>
<evidence type="ECO:0000313" key="4">
    <source>
        <dbReference type="EMBL" id="MDA1387684.1"/>
    </source>
</evidence>
<keyword evidence="2" id="KW-0812">Transmembrane</keyword>
<sequence>MTTLLSGITSTCGSMITASKTNSILVIVVVFVALAVLTTAVAALPVHAYIQLFRYRMRIVKSKYLQDLVIVGAQSDTGPVLSIDALYVDVKLQEPRRGAQKQKFYGRFEDRRGKRSSLIDFLGGGDANVFAIYGMLGAGKSTLLRATALKLAKAHSPWAPIPILIVLAHHTKDIVADEHISLIDVVSNSRWLDADYIPREQIQRWLRKRRCAIMLDGLDEVRAEHRPIVLTWAENLHGRYPRSDLVVTSREAGFESARLDVRKIVLEVCPLTPDQIRAFVTKWYEALGKSGEMRMSEAKLEGTRLLGSILGTPALLELASTPLLLHLIVLVHHYGQHGLPADRDELYEELMGMLLHERRKHTKGVGPVSGLELKPKRLIAQRLALKLMLDRLVDFDPASVLEQVIEGTGLDVTVEELVNDLRENGLLSKIDSDTYAFAHLSFQEYLAAQEICATGTTDLLIERIGDSWWKETARFAAMQGDADPLIDAALKLRSSDGWALAIRLEHDSAARERPVRADLAARIEAFLAKEHPVDSVEHFIVCTELIRRNLERIRVEGDDLIVCAEPVKGELFRLYRRVQEQRGLHFSRHAVDANGIVRGLWPVEVEEFLGWLNRFEQNGLGYRLPRQVEAAKYPLQRSPSIEAHGLWTDEGGAKPFNPLRAGSQGFSVSRGTISDQMKADWDFMIGGFDLSGRPGTDFAVQQIRDGFAALQQAVQSATATVRDLESGQQGTDPAASAATNRRREYTDHLSKRTKELESLVDQRTIMLLDVIAVLKEIRPAPRPDPYAQHDPIYIAAVEDQIEAFKNTVTAAFTESFNWYRSRYRARDAESDLTARAGAVLLSPRLPTRMLNPGSLRAHPHYLHDALLDAQMPTRVLPGEVLPRLGEVRQLFDTPMRTGRRPAAPPSLIQDQLNLVQQALTPMLDRRSPLDLGTIATARITLYAAAMVSSGSQAAGNPDPLWSCIAGLTAIEARQTGKSPADEAIALIRFPLSS</sequence>
<dbReference type="Pfam" id="PF05729">
    <property type="entry name" value="NACHT"/>
    <property type="match status" value="1"/>
</dbReference>
<feature type="domain" description="NACHT" evidence="3">
    <location>
        <begin position="128"/>
        <end position="250"/>
    </location>
</feature>
<dbReference type="EMBL" id="JAPZVQ010000018">
    <property type="protein sequence ID" value="MDA1387684.1"/>
    <property type="molecule type" value="Genomic_DNA"/>
</dbReference>
<evidence type="ECO:0000313" key="5">
    <source>
        <dbReference type="EMBL" id="MDR7338001.1"/>
    </source>
</evidence>
<evidence type="ECO:0000313" key="7">
    <source>
        <dbReference type="Proteomes" id="UP001183604"/>
    </source>
</evidence>
<evidence type="ECO:0000256" key="2">
    <source>
        <dbReference type="SAM" id="Phobius"/>
    </source>
</evidence>